<dbReference type="EMBL" id="LJIJ01008304">
    <property type="protein sequence ID" value="ODM86553.1"/>
    <property type="molecule type" value="Genomic_DNA"/>
</dbReference>
<dbReference type="Proteomes" id="UP000094527">
    <property type="component" value="Unassembled WGS sequence"/>
</dbReference>
<protein>
    <submittedName>
        <fullName evidence="1">Uncharacterized protein</fullName>
    </submittedName>
</protein>
<proteinExistence type="predicted"/>
<comment type="caution">
    <text evidence="1">The sequence shown here is derived from an EMBL/GenBank/DDBJ whole genome shotgun (WGS) entry which is preliminary data.</text>
</comment>
<reference evidence="1 2" key="1">
    <citation type="journal article" date="2016" name="Genome Biol. Evol.">
        <title>Gene Family Evolution Reflects Adaptation to Soil Environmental Stressors in the Genome of the Collembolan Orchesella cincta.</title>
        <authorList>
            <person name="Faddeeva-Vakhrusheva A."/>
            <person name="Derks M.F."/>
            <person name="Anvar S.Y."/>
            <person name="Agamennone V."/>
            <person name="Suring W."/>
            <person name="Smit S."/>
            <person name="van Straalen N.M."/>
            <person name="Roelofs D."/>
        </authorList>
    </citation>
    <scope>NUCLEOTIDE SEQUENCE [LARGE SCALE GENOMIC DNA]</scope>
    <source>
        <tissue evidence="1">Mixed pool</tissue>
    </source>
</reference>
<name>A0A1D2M0S1_ORCCI</name>
<dbReference type="AlphaFoldDB" id="A0A1D2M0S1"/>
<organism evidence="1 2">
    <name type="scientific">Orchesella cincta</name>
    <name type="common">Springtail</name>
    <name type="synonym">Podura cincta</name>
    <dbReference type="NCBI Taxonomy" id="48709"/>
    <lineage>
        <taxon>Eukaryota</taxon>
        <taxon>Metazoa</taxon>
        <taxon>Ecdysozoa</taxon>
        <taxon>Arthropoda</taxon>
        <taxon>Hexapoda</taxon>
        <taxon>Collembola</taxon>
        <taxon>Entomobryomorpha</taxon>
        <taxon>Entomobryoidea</taxon>
        <taxon>Orchesellidae</taxon>
        <taxon>Orchesellinae</taxon>
        <taxon>Orchesella</taxon>
    </lineage>
</organism>
<keyword evidence="2" id="KW-1185">Reference proteome</keyword>
<gene>
    <name evidence="1" type="ORF">Ocin01_20129</name>
</gene>
<evidence type="ECO:0000313" key="1">
    <source>
        <dbReference type="EMBL" id="ODM86553.1"/>
    </source>
</evidence>
<sequence length="165" mass="18696">MDMEILAWAMQWGKRLWCSKDHDLDHDIDSDGELSPVQGLHYDLSKGQTNKPSEKPHECDVYVTSDSQALPISKLTYDSTPDRSRMRVTCVQQSLQFVHLKLHKRLQMSVHMSQLQKYISAIAVPPRMSSTPTRSSPTHSSTSEWTLAILHPTSHTIPMMAAVVK</sequence>
<accession>A0A1D2M0S1</accession>
<evidence type="ECO:0000313" key="2">
    <source>
        <dbReference type="Proteomes" id="UP000094527"/>
    </source>
</evidence>